<dbReference type="VEuPathDB" id="FungiDB:CIMG_09615"/>
<dbReference type="EMBL" id="GG704912">
    <property type="protein sequence ID" value="EAS28411.2"/>
    <property type="molecule type" value="Genomic_DNA"/>
</dbReference>
<name>A0A0E1S0H6_COCIM</name>
<dbReference type="RefSeq" id="XP_001239994.2">
    <property type="nucleotide sequence ID" value="XM_001239993.2"/>
</dbReference>
<dbReference type="GeneID" id="4559155"/>
<dbReference type="AlphaFoldDB" id="A0A0E1S0H6"/>
<proteinExistence type="predicted"/>
<dbReference type="KEGG" id="cim:CIMG_09615"/>
<protein>
    <submittedName>
        <fullName evidence="1">Uncharacterized protein</fullName>
    </submittedName>
</protein>
<dbReference type="Proteomes" id="UP000001261">
    <property type="component" value="Unassembled WGS sequence"/>
</dbReference>
<dbReference type="InParanoid" id="A0A0E1S0H6"/>
<reference evidence="2" key="1">
    <citation type="journal article" date="2009" name="Genome Res.">
        <title>Comparative genomic analyses of the human fungal pathogens Coccidioides and their relatives.</title>
        <authorList>
            <person name="Sharpton T.J."/>
            <person name="Stajich J.E."/>
            <person name="Rounsley S.D."/>
            <person name="Gardner M.J."/>
            <person name="Wortman J.R."/>
            <person name="Jordar V.S."/>
            <person name="Maiti R."/>
            <person name="Kodira C.D."/>
            <person name="Neafsey D.E."/>
            <person name="Zeng Q."/>
            <person name="Hung C.-Y."/>
            <person name="McMahan C."/>
            <person name="Muszewska A."/>
            <person name="Grynberg M."/>
            <person name="Mandel M.A."/>
            <person name="Kellner E.M."/>
            <person name="Barker B.M."/>
            <person name="Galgiani J.N."/>
            <person name="Orbach M.J."/>
            <person name="Kirkland T.N."/>
            <person name="Cole G.T."/>
            <person name="Henn M.R."/>
            <person name="Birren B.W."/>
            <person name="Taylor J.W."/>
        </authorList>
    </citation>
    <scope>NUCLEOTIDE SEQUENCE [LARGE SCALE GENOMIC DNA]</scope>
    <source>
        <strain evidence="2">RS</strain>
    </source>
</reference>
<sequence>MLSQEAHLGRPASGWCLRIVLIFDIIEMYCFRLSKLLKLLELTNFPTIRTRDAHQFEDDEEIYKGLKQDYHQIFPLNHIQRGTLSGHTPVTWVYKCGHLLFINYFGIVPKVVKPSFRVLFLQSVLHRRIQIELGSGYPTITRYETHSSHGLNAVGRIDRESRFEETSKGENAVLLKQPTTFTKQDTMARTDSWRIFLVALSRS</sequence>
<evidence type="ECO:0000313" key="1">
    <source>
        <dbReference type="EMBL" id="EAS28411.2"/>
    </source>
</evidence>
<evidence type="ECO:0000313" key="2">
    <source>
        <dbReference type="Proteomes" id="UP000001261"/>
    </source>
</evidence>
<reference evidence="2" key="2">
    <citation type="journal article" date="2010" name="Genome Res.">
        <title>Population genomic sequencing of Coccidioides fungi reveals recent hybridization and transposon control.</title>
        <authorList>
            <person name="Neafsey D.E."/>
            <person name="Barker B.M."/>
            <person name="Sharpton T.J."/>
            <person name="Stajich J.E."/>
            <person name="Park D.J."/>
            <person name="Whiston E."/>
            <person name="Hung C.-Y."/>
            <person name="McMahan C."/>
            <person name="White J."/>
            <person name="Sykes S."/>
            <person name="Heiman D."/>
            <person name="Young S."/>
            <person name="Zeng Q."/>
            <person name="Abouelleil A."/>
            <person name="Aftuck L."/>
            <person name="Bessette D."/>
            <person name="Brown A."/>
            <person name="FitzGerald M."/>
            <person name="Lui A."/>
            <person name="Macdonald J.P."/>
            <person name="Priest M."/>
            <person name="Orbach M.J."/>
            <person name="Galgiani J.N."/>
            <person name="Kirkland T.N."/>
            <person name="Cole G.T."/>
            <person name="Birren B.W."/>
            <person name="Henn M.R."/>
            <person name="Taylor J.W."/>
            <person name="Rounsley S.D."/>
        </authorList>
    </citation>
    <scope>GENOME REANNOTATION</scope>
    <source>
        <strain evidence="2">RS</strain>
    </source>
</reference>
<keyword evidence="2" id="KW-1185">Reference proteome</keyword>
<organism evidence="1 2">
    <name type="scientific">Coccidioides immitis (strain RS)</name>
    <name type="common">Valley fever fungus</name>
    <dbReference type="NCBI Taxonomy" id="246410"/>
    <lineage>
        <taxon>Eukaryota</taxon>
        <taxon>Fungi</taxon>
        <taxon>Dikarya</taxon>
        <taxon>Ascomycota</taxon>
        <taxon>Pezizomycotina</taxon>
        <taxon>Eurotiomycetes</taxon>
        <taxon>Eurotiomycetidae</taxon>
        <taxon>Onygenales</taxon>
        <taxon>Onygenaceae</taxon>
        <taxon>Coccidioides</taxon>
    </lineage>
</organism>
<accession>A0A0E1S0H6</accession>
<gene>
    <name evidence="1" type="ORF">CIMG_09615</name>
</gene>